<dbReference type="GO" id="GO:0016791">
    <property type="term" value="F:phosphatase activity"/>
    <property type="evidence" value="ECO:0007669"/>
    <property type="project" value="TreeGrafter"/>
</dbReference>
<dbReference type="SUPFAM" id="SSF81606">
    <property type="entry name" value="PP2C-like"/>
    <property type="match status" value="1"/>
</dbReference>
<keyword evidence="2" id="KW-0175">Coiled coil</keyword>
<protein>
    <recommendedName>
        <fullName evidence="4">PPM-type phosphatase domain-containing protein</fullName>
    </recommendedName>
</protein>
<dbReference type="AlphaFoldDB" id="A0AAU9D6L6"/>
<evidence type="ECO:0000256" key="2">
    <source>
        <dbReference type="SAM" id="Coils"/>
    </source>
</evidence>
<dbReference type="RefSeq" id="WP_307905125.1">
    <property type="nucleotide sequence ID" value="NZ_AP027059.1"/>
</dbReference>
<dbReference type="InterPro" id="IPR052016">
    <property type="entry name" value="Bact_Sigma-Reg"/>
</dbReference>
<dbReference type="Gene3D" id="3.30.450.40">
    <property type="match status" value="1"/>
</dbReference>
<dbReference type="InterPro" id="IPR001932">
    <property type="entry name" value="PPM-type_phosphatase-like_dom"/>
</dbReference>
<organism evidence="5 6">
    <name type="scientific">Haliovirga abyssi</name>
    <dbReference type="NCBI Taxonomy" id="2996794"/>
    <lineage>
        <taxon>Bacteria</taxon>
        <taxon>Fusobacteriati</taxon>
        <taxon>Fusobacteriota</taxon>
        <taxon>Fusobacteriia</taxon>
        <taxon>Fusobacteriales</taxon>
        <taxon>Haliovirgaceae</taxon>
        <taxon>Haliovirga</taxon>
    </lineage>
</organism>
<dbReference type="EMBL" id="AP027059">
    <property type="protein sequence ID" value="BDU50193.1"/>
    <property type="molecule type" value="Genomic_DNA"/>
</dbReference>
<dbReference type="Gene3D" id="3.60.40.10">
    <property type="entry name" value="PPM-type phosphatase domain"/>
    <property type="match status" value="1"/>
</dbReference>
<feature type="coiled-coil region" evidence="2">
    <location>
        <begin position="292"/>
        <end position="333"/>
    </location>
</feature>
<feature type="transmembrane region" description="Helical" evidence="3">
    <location>
        <begin position="35"/>
        <end position="57"/>
    </location>
</feature>
<name>A0AAU9D6L6_9FUSO</name>
<evidence type="ECO:0000256" key="3">
    <source>
        <dbReference type="SAM" id="Phobius"/>
    </source>
</evidence>
<keyword evidence="6" id="KW-1185">Reference proteome</keyword>
<dbReference type="SUPFAM" id="SSF55781">
    <property type="entry name" value="GAF domain-like"/>
    <property type="match status" value="1"/>
</dbReference>
<keyword evidence="1" id="KW-0378">Hydrolase</keyword>
<dbReference type="SMART" id="SM00331">
    <property type="entry name" value="PP2C_SIG"/>
    <property type="match status" value="1"/>
</dbReference>
<dbReference type="KEGG" id="haby:HLVA_07620"/>
<keyword evidence="3" id="KW-0472">Membrane</keyword>
<dbReference type="PANTHER" id="PTHR43156">
    <property type="entry name" value="STAGE II SPORULATION PROTEIN E-RELATED"/>
    <property type="match status" value="1"/>
</dbReference>
<dbReference type="PANTHER" id="PTHR43156:SF2">
    <property type="entry name" value="STAGE II SPORULATION PROTEIN E"/>
    <property type="match status" value="1"/>
</dbReference>
<evidence type="ECO:0000313" key="6">
    <source>
        <dbReference type="Proteomes" id="UP001321582"/>
    </source>
</evidence>
<gene>
    <name evidence="5" type="ORF">HLVA_07620</name>
</gene>
<sequence>MTILKKKLLNFSGLVVLFLLFPILFIKLANLQNKFITFYLFFLIFETITYGFIYILFEVRIRGSYYGILKYFKKINKKFDKKIEMNSLYMMAPLKNIEYIINIEIENLNEKIDDLQKKLEDIKVGGETKFRLKEYQLKGVVSELENMNDMLLKKETYLDDFLKIIKELDRKDLDYDLFFEELLFYLISYLKIKDIAILQKLKKGIKVYSNFYSEAKFDDEMIKRLDQIEDIMIMDKNVNKSLGYNLIIRLKKHGYIFINNFPIKDFKHSLLHTIFITIIYEITNIADNLQHIKKLSGDNLNQKKEISKLKNELQEVENSLEVQLEQITDMYEEIVTLYEAGKSFGKLLNKESAEKITLEMLLEILECEYGAVFWYNKNSLSVSNILVNSEYDEDNREMEKEIKKFSKLFRGFVELKRKGSEIVVDDVKNSIYKDDIKDLEFRVKNFIITPLYHGKDIIGGVAIFNKKDSYTAGNINLTISITNQLGMSVQNIAFLENEIDRKKEEEQLVIASRIQAGLFPTEMPKIPYFEVYGENHPAKAVGGDYFDFVKVSDDLMVGIIADVSGKGIPAALLVSMIRTIFRMVVENIKIYDPSKILEYINDTISKEELDGRFVTAIGFSINSKTKKIKFANAGHDPILYYDSKEKEIMEYDLDGPVLGFMEGMEFEELERDLRKGDVALLYTDGVLEARNDKKEFFEDKRLKDTLDAVKKYPVSYIVRTIHKNVVKFLNGSFQNDDITILTIKGVDKN</sequence>
<dbReference type="Proteomes" id="UP001321582">
    <property type="component" value="Chromosome"/>
</dbReference>
<dbReference type="InterPro" id="IPR029016">
    <property type="entry name" value="GAF-like_dom_sf"/>
</dbReference>
<keyword evidence="3" id="KW-0812">Transmembrane</keyword>
<feature type="domain" description="PPM-type phosphatase" evidence="4">
    <location>
        <begin position="526"/>
        <end position="745"/>
    </location>
</feature>
<evidence type="ECO:0000313" key="5">
    <source>
        <dbReference type="EMBL" id="BDU50193.1"/>
    </source>
</evidence>
<reference evidence="5 6" key="1">
    <citation type="submission" date="2022-11" db="EMBL/GenBank/DDBJ databases">
        <title>Haliovirga abyssi gen. nov., sp. nov., a mesophilic fermentative bacterium isolated from the Iheya North hydrothermal field and the proposal of Haliovirgaceae fam. nov.</title>
        <authorList>
            <person name="Miyazaki U."/>
            <person name="Tame A."/>
            <person name="Miyazaki J."/>
            <person name="Takai K."/>
            <person name="Sawayama S."/>
            <person name="Kitajima M."/>
            <person name="Okamoto A."/>
            <person name="Nakagawa S."/>
        </authorList>
    </citation>
    <scope>NUCLEOTIDE SEQUENCE [LARGE SCALE GENOMIC DNA]</scope>
    <source>
        <strain evidence="5 6">IC12</strain>
    </source>
</reference>
<evidence type="ECO:0000256" key="1">
    <source>
        <dbReference type="ARBA" id="ARBA00022801"/>
    </source>
</evidence>
<dbReference type="Pfam" id="PF07228">
    <property type="entry name" value="SpoIIE"/>
    <property type="match status" value="1"/>
</dbReference>
<evidence type="ECO:0000259" key="4">
    <source>
        <dbReference type="SMART" id="SM00331"/>
    </source>
</evidence>
<accession>A0AAU9D6L6</accession>
<feature type="transmembrane region" description="Helical" evidence="3">
    <location>
        <begin position="7"/>
        <end position="29"/>
    </location>
</feature>
<proteinExistence type="predicted"/>
<dbReference type="InterPro" id="IPR036457">
    <property type="entry name" value="PPM-type-like_dom_sf"/>
</dbReference>
<feature type="coiled-coil region" evidence="2">
    <location>
        <begin position="98"/>
        <end position="125"/>
    </location>
</feature>
<keyword evidence="3" id="KW-1133">Transmembrane helix</keyword>